<dbReference type="InterPro" id="IPR036010">
    <property type="entry name" value="2Fe-2S_ferredoxin-like_sf"/>
</dbReference>
<evidence type="ECO:0000256" key="5">
    <source>
        <dbReference type="ARBA" id="ARBA00022827"/>
    </source>
</evidence>
<dbReference type="Pfam" id="PF00111">
    <property type="entry name" value="Fer2"/>
    <property type="match status" value="1"/>
</dbReference>
<dbReference type="GO" id="GO:0016491">
    <property type="term" value="F:oxidoreductase activity"/>
    <property type="evidence" value="ECO:0007669"/>
    <property type="project" value="InterPro"/>
</dbReference>
<accession>A0AAW2H900</accession>
<sequence length="694" mass="77396">MGKGVDKASELKGRVYKEEVLKVMGLRDLKPSSVEKLYSQLHISYYYDNGQGELRLLGTNKTLQAVPELCNLVFYTSDLLDKCVYGITFNCQVGDWGSLEGMVSLNQDLSKTVGFHIFTHAEKVKARALKTEEFEAQFAQGISLVNGTVSLVDDAQMGKPGEIEAIAGATSTSHALNQQLAKSFAQIRLLLTGPLCPEEEIFPFVWHPRLKMIGQQLDLPGDFDIVWAPEFVQAYDNLLKLISFLKTTIAENASLAQKRAVLQAMGQSFDCKNAQEIDRLFSQLSVKYYQKTKIDEKDHFQPLEPQAENTPVENLLTYYEGLVDGEKVVGLTFSGGAQKGIFLPSACGGRGTCGACKVQVLSDVGPLLPTELPHLSPSELANHMRLGCQVKIKKNLQLAMPEELFSVKRYKCSVEKIIDLTYDIKLVNMLIKDGQTIDFKAGQYSQIVIPPYTWKKVLDSVGAEKAEAMQKTTLAFNERMGVAKRPNIPSFVLKGEANNPETIQRAYSMSNSPSDNKHIQMMIRWVPAGASSTYVHSLLKEGQDIECVGPFGHFYLRETKAPMVCVAGGSGMAPIKSIIYSLYEKGEREREIWYFFGARTGQDLFMVEELNELMSKMPNFRFIPALSDPTEQDNWQGETGIITQVLDRYIKNSIQGNPASFEGYLCGSPGMLDACVKVMKENGMQEDKIYFDKF</sequence>
<dbReference type="InterPro" id="IPR017938">
    <property type="entry name" value="Riboflavin_synthase-like_b-brl"/>
</dbReference>
<protein>
    <submittedName>
        <fullName evidence="10">Uncharacterized protein</fullName>
    </submittedName>
</protein>
<dbReference type="Pfam" id="PF00175">
    <property type="entry name" value="NAD_binding_1"/>
    <property type="match status" value="1"/>
</dbReference>
<comment type="caution">
    <text evidence="10">The sequence shown here is derived from an EMBL/GenBank/DDBJ whole genome shotgun (WGS) entry which is preliminary data.</text>
</comment>
<keyword evidence="2" id="KW-0813">Transport</keyword>
<feature type="domain" description="FAD-binding FR-type" evidence="9">
    <location>
        <begin position="407"/>
        <end position="557"/>
    </location>
</feature>
<dbReference type="InterPro" id="IPR008333">
    <property type="entry name" value="Cbr1-like_FAD-bd_dom"/>
</dbReference>
<dbReference type="InterPro" id="IPR017927">
    <property type="entry name" value="FAD-bd_FR_type"/>
</dbReference>
<dbReference type="InterPro" id="IPR039261">
    <property type="entry name" value="FNR_nucleotide-bd"/>
</dbReference>
<dbReference type="InterPro" id="IPR012675">
    <property type="entry name" value="Beta-grasp_dom_sf"/>
</dbReference>
<keyword evidence="6" id="KW-0408">Iron</keyword>
<dbReference type="InterPro" id="IPR001041">
    <property type="entry name" value="2Fe-2S_ferredoxin-type"/>
</dbReference>
<name>A0AAW2H900_9NEOP</name>
<evidence type="ECO:0000256" key="2">
    <source>
        <dbReference type="ARBA" id="ARBA00022448"/>
    </source>
</evidence>
<dbReference type="GO" id="GO:0051537">
    <property type="term" value="F:2 iron, 2 sulfur cluster binding"/>
    <property type="evidence" value="ECO:0007669"/>
    <property type="project" value="UniProtKB-KW"/>
</dbReference>
<dbReference type="SUPFAM" id="SSF52343">
    <property type="entry name" value="Ferredoxin reductase-like, C-terminal NADP-linked domain"/>
    <property type="match status" value="1"/>
</dbReference>
<dbReference type="InterPro" id="IPR001433">
    <property type="entry name" value="OxRdtase_FAD/NAD-bd"/>
</dbReference>
<dbReference type="PANTHER" id="PTHR43644:SF1">
    <property type="entry name" value="NAD(P)H-FLAVIN REDUCTASE"/>
    <property type="match status" value="1"/>
</dbReference>
<dbReference type="PRINTS" id="PR00371">
    <property type="entry name" value="FPNCR"/>
</dbReference>
<feature type="domain" description="2Fe-2S ferredoxin-type" evidence="8">
    <location>
        <begin position="290"/>
        <end position="404"/>
    </location>
</feature>
<dbReference type="PANTHER" id="PTHR43644">
    <property type="entry name" value="NA(+)-TRANSLOCATING NADH-QUINONE REDUCTASE SUBUNIT"/>
    <property type="match status" value="1"/>
</dbReference>
<dbReference type="SUPFAM" id="SSF54292">
    <property type="entry name" value="2Fe-2S ferredoxin-like"/>
    <property type="match status" value="1"/>
</dbReference>
<evidence type="ECO:0000256" key="3">
    <source>
        <dbReference type="ARBA" id="ARBA00022630"/>
    </source>
</evidence>
<evidence type="ECO:0000259" key="9">
    <source>
        <dbReference type="PROSITE" id="PS51384"/>
    </source>
</evidence>
<evidence type="ECO:0000259" key="8">
    <source>
        <dbReference type="PROSITE" id="PS51085"/>
    </source>
</evidence>
<keyword evidence="3" id="KW-0285">Flavoprotein</keyword>
<dbReference type="PROSITE" id="PS51384">
    <property type="entry name" value="FAD_FR"/>
    <property type="match status" value="1"/>
</dbReference>
<dbReference type="Gene3D" id="2.40.30.10">
    <property type="entry name" value="Translation factors"/>
    <property type="match status" value="1"/>
</dbReference>
<dbReference type="Pfam" id="PF00970">
    <property type="entry name" value="FAD_binding_6"/>
    <property type="match status" value="1"/>
</dbReference>
<keyword evidence="4" id="KW-0479">Metal-binding</keyword>
<dbReference type="InterPro" id="IPR001709">
    <property type="entry name" value="Flavoprot_Pyr_Nucl_cyt_Rdtase"/>
</dbReference>
<evidence type="ECO:0000256" key="4">
    <source>
        <dbReference type="ARBA" id="ARBA00022714"/>
    </source>
</evidence>
<dbReference type="AlphaFoldDB" id="A0AAW2H900"/>
<keyword evidence="5" id="KW-0274">FAD</keyword>
<proteinExistence type="predicted"/>
<evidence type="ECO:0000256" key="1">
    <source>
        <dbReference type="ARBA" id="ARBA00001974"/>
    </source>
</evidence>
<evidence type="ECO:0000313" key="10">
    <source>
        <dbReference type="EMBL" id="KAL0266187.1"/>
    </source>
</evidence>
<dbReference type="Gene3D" id="3.40.50.80">
    <property type="entry name" value="Nucleotide-binding domain of ferredoxin-NADP reductase (FNR) module"/>
    <property type="match status" value="1"/>
</dbReference>
<evidence type="ECO:0000256" key="7">
    <source>
        <dbReference type="ARBA" id="ARBA00023014"/>
    </source>
</evidence>
<reference evidence="10" key="1">
    <citation type="journal article" date="2024" name="Gigascience">
        <title>Chromosome-level genome of the poultry shaft louse Menopon gallinae provides insight into the host-switching and adaptive evolution of parasitic lice.</title>
        <authorList>
            <person name="Xu Y."/>
            <person name="Ma L."/>
            <person name="Liu S."/>
            <person name="Liang Y."/>
            <person name="Liu Q."/>
            <person name="He Z."/>
            <person name="Tian L."/>
            <person name="Duan Y."/>
            <person name="Cai W."/>
            <person name="Li H."/>
            <person name="Song F."/>
        </authorList>
    </citation>
    <scope>NUCLEOTIDE SEQUENCE</scope>
    <source>
        <strain evidence="10">Cailab_2023a</strain>
    </source>
</reference>
<dbReference type="PRINTS" id="PR00409">
    <property type="entry name" value="PHDIOXRDTASE"/>
</dbReference>
<dbReference type="PROSITE" id="PS51085">
    <property type="entry name" value="2FE2S_FER_2"/>
    <property type="match status" value="1"/>
</dbReference>
<organism evidence="10">
    <name type="scientific">Menopon gallinae</name>
    <name type="common">poultry shaft louse</name>
    <dbReference type="NCBI Taxonomy" id="328185"/>
    <lineage>
        <taxon>Eukaryota</taxon>
        <taxon>Metazoa</taxon>
        <taxon>Ecdysozoa</taxon>
        <taxon>Arthropoda</taxon>
        <taxon>Hexapoda</taxon>
        <taxon>Insecta</taxon>
        <taxon>Pterygota</taxon>
        <taxon>Neoptera</taxon>
        <taxon>Paraneoptera</taxon>
        <taxon>Psocodea</taxon>
        <taxon>Troctomorpha</taxon>
        <taxon>Phthiraptera</taxon>
        <taxon>Amblycera</taxon>
        <taxon>Menoponidae</taxon>
        <taxon>Menopon</taxon>
    </lineage>
</organism>
<dbReference type="Gene3D" id="3.10.20.30">
    <property type="match status" value="1"/>
</dbReference>
<keyword evidence="4" id="KW-0001">2Fe-2S</keyword>
<dbReference type="EMBL" id="JARGDH010000006">
    <property type="protein sequence ID" value="KAL0266187.1"/>
    <property type="molecule type" value="Genomic_DNA"/>
</dbReference>
<keyword evidence="7" id="KW-0411">Iron-sulfur</keyword>
<evidence type="ECO:0000256" key="6">
    <source>
        <dbReference type="ARBA" id="ARBA00023004"/>
    </source>
</evidence>
<gene>
    <name evidence="10" type="ORF">PYX00_011904</name>
</gene>
<dbReference type="SUPFAM" id="SSF63380">
    <property type="entry name" value="Riboflavin synthase domain-like"/>
    <property type="match status" value="1"/>
</dbReference>
<comment type="cofactor">
    <cofactor evidence="1">
        <name>FAD</name>
        <dbReference type="ChEBI" id="CHEBI:57692"/>
    </cofactor>
</comment>
<dbReference type="CDD" id="cd00207">
    <property type="entry name" value="fer2"/>
    <property type="match status" value="1"/>
</dbReference>